<evidence type="ECO:0000313" key="1">
    <source>
        <dbReference type="EMBL" id="DAD80676.1"/>
    </source>
</evidence>
<reference evidence="1" key="1">
    <citation type="journal article" date="2021" name="Proc. Natl. Acad. Sci. U.S.A.">
        <title>A Catalog of Tens of Thousands of Viruses from Human Metagenomes Reveals Hidden Associations with Chronic Diseases.</title>
        <authorList>
            <person name="Tisza M.J."/>
            <person name="Buck C.B."/>
        </authorList>
    </citation>
    <scope>NUCLEOTIDE SEQUENCE</scope>
    <source>
        <strain evidence="1">CtS1E53</strain>
    </source>
</reference>
<name>A0A8S5MEM6_9CAUD</name>
<organism evidence="1">
    <name type="scientific">Siphoviridae sp. ctS1E53</name>
    <dbReference type="NCBI Taxonomy" id="2826340"/>
    <lineage>
        <taxon>Viruses</taxon>
        <taxon>Duplodnaviria</taxon>
        <taxon>Heunggongvirae</taxon>
        <taxon>Uroviricota</taxon>
        <taxon>Caudoviricetes</taxon>
    </lineage>
</organism>
<accession>A0A8S5MEM6</accession>
<dbReference type="EMBL" id="BK014885">
    <property type="protein sequence ID" value="DAD80676.1"/>
    <property type="molecule type" value="Genomic_DNA"/>
</dbReference>
<sequence>MNRAQRRAAKKQQPKWQRMTHDQKLAALVKNGITQKDLDSAYEDGRTAGINGTYQICFAAVCLALNDIHGFGGKRCHRVLEKMQRYIVDCFTSADAVQAVYKRMGLKLDFGDPLNWIELEDED</sequence>
<protein>
    <submittedName>
        <fullName evidence="1">Uncharacterized protein</fullName>
    </submittedName>
</protein>
<proteinExistence type="predicted"/>